<evidence type="ECO:0000313" key="3">
    <source>
        <dbReference type="EMBL" id="GEU78627.1"/>
    </source>
</evidence>
<organism evidence="3">
    <name type="scientific">Tanacetum cinerariifolium</name>
    <name type="common">Dalmatian daisy</name>
    <name type="synonym">Chrysanthemum cinerariifolium</name>
    <dbReference type="NCBI Taxonomy" id="118510"/>
    <lineage>
        <taxon>Eukaryota</taxon>
        <taxon>Viridiplantae</taxon>
        <taxon>Streptophyta</taxon>
        <taxon>Embryophyta</taxon>
        <taxon>Tracheophyta</taxon>
        <taxon>Spermatophyta</taxon>
        <taxon>Magnoliopsida</taxon>
        <taxon>eudicotyledons</taxon>
        <taxon>Gunneridae</taxon>
        <taxon>Pentapetalae</taxon>
        <taxon>asterids</taxon>
        <taxon>campanulids</taxon>
        <taxon>Asterales</taxon>
        <taxon>Asteraceae</taxon>
        <taxon>Asteroideae</taxon>
        <taxon>Anthemideae</taxon>
        <taxon>Anthemidinae</taxon>
        <taxon>Tanacetum</taxon>
    </lineage>
</organism>
<evidence type="ECO:0000256" key="1">
    <source>
        <dbReference type="SAM" id="MobiDB-lite"/>
    </source>
</evidence>
<dbReference type="EMBL" id="BKCJ010007711">
    <property type="protein sequence ID" value="GEU78627.1"/>
    <property type="molecule type" value="Genomic_DNA"/>
</dbReference>
<feature type="compositionally biased region" description="Basic and acidic residues" evidence="1">
    <location>
        <begin position="299"/>
        <end position="309"/>
    </location>
</feature>
<dbReference type="InterPro" id="IPR048682">
    <property type="entry name" value="COG4"/>
</dbReference>
<accession>A0A6L2MZI5</accession>
<feature type="region of interest" description="Disordered" evidence="1">
    <location>
        <begin position="299"/>
        <end position="320"/>
    </location>
</feature>
<dbReference type="Gene3D" id="1.10.287.1060">
    <property type="entry name" value="ESAT-6-like"/>
    <property type="match status" value="1"/>
</dbReference>
<proteinExistence type="predicted"/>
<dbReference type="AlphaFoldDB" id="A0A6L2MZI5"/>
<name>A0A6L2MZI5_TANCI</name>
<comment type="caution">
    <text evidence="3">The sequence shown here is derived from an EMBL/GenBank/DDBJ whole genome shotgun (WGS) entry which is preliminary data.</text>
</comment>
<feature type="domain" description="Conserved oligomeric Golgi complex subunit 4 C-terminal" evidence="2">
    <location>
        <begin position="25"/>
        <end position="108"/>
    </location>
</feature>
<protein>
    <submittedName>
        <fullName evidence="3">Conserved oligomeric Golgi complex subunit 4</fullName>
    </submittedName>
</protein>
<dbReference type="InterPro" id="IPR048684">
    <property type="entry name" value="COG4_C"/>
</dbReference>
<dbReference type="PANTHER" id="PTHR24016:SF0">
    <property type="entry name" value="CONSERVED OLIGOMERIC GOLGI COMPLEX SUBUNIT 4"/>
    <property type="match status" value="1"/>
</dbReference>
<dbReference type="PANTHER" id="PTHR24016">
    <property type="entry name" value="CONSERVED OLIGOMERIC GOLGI COMPLEX SUBUNIT 4"/>
    <property type="match status" value="1"/>
</dbReference>
<gene>
    <name evidence="3" type="ORF">Tci_050605</name>
</gene>
<reference evidence="3" key="1">
    <citation type="journal article" date="2019" name="Sci. Rep.">
        <title>Draft genome of Tanacetum cinerariifolium, the natural source of mosquito coil.</title>
        <authorList>
            <person name="Yamashiro T."/>
            <person name="Shiraishi A."/>
            <person name="Satake H."/>
            <person name="Nakayama K."/>
        </authorList>
    </citation>
    <scope>NUCLEOTIDE SEQUENCE</scope>
</reference>
<dbReference type="Gene3D" id="1.20.58.1970">
    <property type="match status" value="1"/>
</dbReference>
<dbReference type="Pfam" id="PF20662">
    <property type="entry name" value="COG4_C"/>
    <property type="match status" value="1"/>
</dbReference>
<sequence>MQKGASFEEDGFDEDFDFDDDEDFKVFPTPTNREKIKSCLSKLREMSNGFKKALVVGLEQLVGTVTHRIRPVFDNVAIVSYELSEEEYVENEVNDPWVQRLLHAIDQLRMAPTSAWGSVIGPRYEGFVIYKKYMLHYNADGWLSILFTSYASVWHNWFDIDTSFWLCNRTFKLDIVDANSPKLLSWIWKGMKWMANNPKNHRQQLMHQCDCNHGGAIISEMRSLIRANICIITTENLPRVSLKDEEMVQGKYEQEYEKSEAYQQQLKLKVRELLTDKNGRVGQCRLEFLRRTVNKGELRPPKLKMKDPNKSCVQRHVKKG</sequence>
<evidence type="ECO:0000259" key="2">
    <source>
        <dbReference type="Pfam" id="PF20662"/>
    </source>
</evidence>